<gene>
    <name evidence="4" type="ORF">GH810_10650</name>
</gene>
<evidence type="ECO:0000256" key="1">
    <source>
        <dbReference type="ARBA" id="ARBA00006484"/>
    </source>
</evidence>
<dbReference type="GO" id="GO:0047936">
    <property type="term" value="F:glucose 1-dehydrogenase [NAD(P)+] activity"/>
    <property type="evidence" value="ECO:0007669"/>
    <property type="project" value="UniProtKB-EC"/>
</dbReference>
<dbReference type="OrthoDB" id="9803333at2"/>
<dbReference type="SUPFAM" id="SSF51735">
    <property type="entry name" value="NAD(P)-binding Rossmann-fold domains"/>
    <property type="match status" value="1"/>
</dbReference>
<proteinExistence type="inferred from homology"/>
<dbReference type="PRINTS" id="PR00081">
    <property type="entry name" value="GDHRDH"/>
</dbReference>
<protein>
    <submittedName>
        <fullName evidence="4">Glucose 1-dehydrogenase</fullName>
        <ecNumber evidence="4">1.1.1.47</ecNumber>
    </submittedName>
</protein>
<dbReference type="NCBIfam" id="NF005559">
    <property type="entry name" value="PRK07231.1"/>
    <property type="match status" value="1"/>
</dbReference>
<comment type="caution">
    <text evidence="4">The sequence shown here is derived from an EMBL/GenBank/DDBJ whole genome shotgun (WGS) entry which is preliminary data.</text>
</comment>
<dbReference type="Pfam" id="PF13561">
    <property type="entry name" value="adh_short_C2"/>
    <property type="match status" value="1"/>
</dbReference>
<accession>A0A923KXT8</accession>
<dbReference type="EMBL" id="WJBD01000012">
    <property type="protein sequence ID" value="MBC3888771.1"/>
    <property type="molecule type" value="Genomic_DNA"/>
</dbReference>
<keyword evidence="5" id="KW-1185">Reference proteome</keyword>
<name>A0A923KXT8_9FIRM</name>
<dbReference type="Gene3D" id="3.40.50.720">
    <property type="entry name" value="NAD(P)-binding Rossmann-like Domain"/>
    <property type="match status" value="1"/>
</dbReference>
<dbReference type="PRINTS" id="PR00080">
    <property type="entry name" value="SDRFAMILY"/>
</dbReference>
<dbReference type="InterPro" id="IPR036291">
    <property type="entry name" value="NAD(P)-bd_dom_sf"/>
</dbReference>
<evidence type="ECO:0000259" key="3">
    <source>
        <dbReference type="SMART" id="SM00822"/>
    </source>
</evidence>
<dbReference type="AlphaFoldDB" id="A0A923KXT8"/>
<sequence length="287" mass="30794">MPTFTINWQLYQRNTGAKSNILNEISRRKAVIMINISLKDKVVIVTGAARGIGRAIALKMAEAECKGLVVNDLKIDDHAKSLKKEAEAYGAEVLLIAGDMSNEEDVKKMINAAVDKWGRLDVMVNNAGISKSNDLFGTSVSDWNLVININMRSAFLGTKYAAAYMKDHGGGAIVNMGSIAGITGGNTSPDYGASKAGIIALTKYAAKFLAPYGIRVNALAPGTIYTDMIKRNFENLTDEAREKRLSAIPMGRMGDPNEVATAALFFASDLSSFITGDSLMITGGRNT</sequence>
<evidence type="ECO:0000313" key="4">
    <source>
        <dbReference type="EMBL" id="MBC3888771.1"/>
    </source>
</evidence>
<evidence type="ECO:0000313" key="5">
    <source>
        <dbReference type="Proteomes" id="UP000616595"/>
    </source>
</evidence>
<dbReference type="InterPro" id="IPR002347">
    <property type="entry name" value="SDR_fam"/>
</dbReference>
<dbReference type="EC" id="1.1.1.47" evidence="4"/>
<dbReference type="InterPro" id="IPR057326">
    <property type="entry name" value="KR_dom"/>
</dbReference>
<dbReference type="SMART" id="SM00822">
    <property type="entry name" value="PKS_KR"/>
    <property type="match status" value="1"/>
</dbReference>
<keyword evidence="2 4" id="KW-0560">Oxidoreductase</keyword>
<dbReference type="Proteomes" id="UP000616595">
    <property type="component" value="Unassembled WGS sequence"/>
</dbReference>
<organism evidence="4 5">
    <name type="scientific">Acetobacterium paludosum</name>
    <dbReference type="NCBI Taxonomy" id="52693"/>
    <lineage>
        <taxon>Bacteria</taxon>
        <taxon>Bacillati</taxon>
        <taxon>Bacillota</taxon>
        <taxon>Clostridia</taxon>
        <taxon>Eubacteriales</taxon>
        <taxon>Eubacteriaceae</taxon>
        <taxon>Acetobacterium</taxon>
    </lineage>
</organism>
<reference evidence="4" key="2">
    <citation type="submission" date="2020-10" db="EMBL/GenBank/DDBJ databases">
        <title>Comparative genomics of the Acetobacterium genus.</title>
        <authorList>
            <person name="Marshall C."/>
            <person name="May H."/>
            <person name="Norman S."/>
        </authorList>
    </citation>
    <scope>NUCLEOTIDE SEQUENCE</scope>
    <source>
        <strain evidence="4">DER-2019</strain>
    </source>
</reference>
<feature type="domain" description="Ketoreductase" evidence="3">
    <location>
        <begin position="41"/>
        <end position="222"/>
    </location>
</feature>
<dbReference type="FunFam" id="3.40.50.720:FF:000084">
    <property type="entry name" value="Short-chain dehydrogenase reductase"/>
    <property type="match status" value="1"/>
</dbReference>
<dbReference type="PANTHER" id="PTHR42760">
    <property type="entry name" value="SHORT-CHAIN DEHYDROGENASES/REDUCTASES FAMILY MEMBER"/>
    <property type="match status" value="1"/>
</dbReference>
<comment type="similarity">
    <text evidence="1">Belongs to the short-chain dehydrogenases/reductases (SDR) family.</text>
</comment>
<dbReference type="GO" id="GO:0008206">
    <property type="term" value="P:bile acid metabolic process"/>
    <property type="evidence" value="ECO:0007669"/>
    <property type="project" value="UniProtKB-ARBA"/>
</dbReference>
<evidence type="ECO:0000256" key="2">
    <source>
        <dbReference type="ARBA" id="ARBA00023002"/>
    </source>
</evidence>
<reference evidence="4" key="1">
    <citation type="submission" date="2019-10" db="EMBL/GenBank/DDBJ databases">
        <authorList>
            <person name="Ross D.E."/>
            <person name="Gulliver D."/>
        </authorList>
    </citation>
    <scope>NUCLEOTIDE SEQUENCE</scope>
    <source>
        <strain evidence="4">DER-2019</strain>
    </source>
</reference>